<dbReference type="InterPro" id="IPR036291">
    <property type="entry name" value="NAD(P)-bd_dom_sf"/>
</dbReference>
<dbReference type="PANTHER" id="PTHR43639:SF1">
    <property type="entry name" value="SHORT-CHAIN DEHYDROGENASE_REDUCTASE FAMILY PROTEIN"/>
    <property type="match status" value="1"/>
</dbReference>
<gene>
    <name evidence="4" type="ORF">SLI_0471</name>
</gene>
<dbReference type="EMBL" id="CM001889">
    <property type="protein sequence ID" value="EOY45190.1"/>
    <property type="molecule type" value="Genomic_DNA"/>
</dbReference>
<sequence>MTFPSSSIAPGPASSRRRGAAGGWCRSSGVERVGGNAVGDPVAGAHGEQDVGGRGLGAGGPAVGAGRPRLPSHGSPAPLRARTATGTVRADRTLFWTCQSILFAAQWHPRPGRRPGTTEKHTAETAGEEQDMSMRLADRTALVTGATSNIGRAIAEAFAAEGAHVVVSGRSAERGREVVDGIRAAGGRADFVHADLDGSAAASRTLAGEATRVLGGRVDVLVNNAGIYPPGTTTDTDEETFDRVYAVNVKAPFFLTAALAPAMVRAGGGTVINLGSWIARLGVPVGALYSSTKGAVETLTRAWAAEFGARGVRVNAISPGVVQTPPPGEVHPAEVMMKGTPAGRMGTPEAIASAAVYLAGDESSFVHGTVLDVDGGRTAAAVIAA</sequence>
<organism evidence="4 5">
    <name type="scientific">Streptomyces lividans 1326</name>
    <dbReference type="NCBI Taxonomy" id="1200984"/>
    <lineage>
        <taxon>Bacteria</taxon>
        <taxon>Bacillati</taxon>
        <taxon>Actinomycetota</taxon>
        <taxon>Actinomycetes</taxon>
        <taxon>Kitasatosporales</taxon>
        <taxon>Streptomycetaceae</taxon>
        <taxon>Streptomyces</taxon>
    </lineage>
</organism>
<accession>A0A7U9H8G7</accession>
<reference evidence="5" key="1">
    <citation type="journal article" date="2013" name="Genome Biol. Evol.">
        <title>The genome sequence of Streptomyces lividans 66 reveals a novel tRNA-dependent peptide biosynthetic system within a metal-related genomic island.</title>
        <authorList>
            <person name="Cruz-Morales P."/>
            <person name="Vijgenboom E."/>
            <person name="Iruegas-Bocardo F."/>
            <person name="Girard G."/>
            <person name="Yanez-Guerra L.A."/>
            <person name="Ramos-Aboites H.E."/>
            <person name="Pernodet J.L."/>
            <person name="Anne J."/>
            <person name="van Wezel G.P."/>
            <person name="Barona-Gomez F."/>
        </authorList>
    </citation>
    <scope>NUCLEOTIDE SEQUENCE [LARGE SCALE GENOMIC DNA]</scope>
    <source>
        <strain evidence="5">1326</strain>
    </source>
</reference>
<evidence type="ECO:0000256" key="1">
    <source>
        <dbReference type="ARBA" id="ARBA00006484"/>
    </source>
</evidence>
<dbReference type="FunFam" id="3.40.50.720:FF:000084">
    <property type="entry name" value="Short-chain dehydrogenase reductase"/>
    <property type="match status" value="1"/>
</dbReference>
<dbReference type="GO" id="GO:0016491">
    <property type="term" value="F:oxidoreductase activity"/>
    <property type="evidence" value="ECO:0007669"/>
    <property type="project" value="UniProtKB-KW"/>
</dbReference>
<dbReference type="InterPro" id="IPR020904">
    <property type="entry name" value="Sc_DH/Rdtase_CS"/>
</dbReference>
<feature type="compositionally biased region" description="Gly residues" evidence="3">
    <location>
        <begin position="50"/>
        <end position="63"/>
    </location>
</feature>
<dbReference type="Proteomes" id="UP000014062">
    <property type="component" value="Chromosome"/>
</dbReference>
<feature type="region of interest" description="Disordered" evidence="3">
    <location>
        <begin position="108"/>
        <end position="131"/>
    </location>
</feature>
<feature type="compositionally biased region" description="Low complexity" evidence="3">
    <location>
        <begin position="1"/>
        <end position="14"/>
    </location>
</feature>
<dbReference type="AlphaFoldDB" id="A0A7U9H8G7"/>
<dbReference type="NCBIfam" id="NF005559">
    <property type="entry name" value="PRK07231.1"/>
    <property type="match status" value="1"/>
</dbReference>
<dbReference type="InterPro" id="IPR002347">
    <property type="entry name" value="SDR_fam"/>
</dbReference>
<proteinExistence type="inferred from homology"/>
<evidence type="ECO:0000256" key="2">
    <source>
        <dbReference type="ARBA" id="ARBA00023002"/>
    </source>
</evidence>
<evidence type="ECO:0000313" key="4">
    <source>
        <dbReference type="EMBL" id="EOY45190.1"/>
    </source>
</evidence>
<protein>
    <submittedName>
        <fullName evidence="4">Dehydrogenase (Secreted protein)</fullName>
    </submittedName>
</protein>
<dbReference type="SUPFAM" id="SSF51735">
    <property type="entry name" value="NAD(P)-binding Rossmann-fold domains"/>
    <property type="match status" value="1"/>
</dbReference>
<keyword evidence="2" id="KW-0560">Oxidoreductase</keyword>
<dbReference type="PANTHER" id="PTHR43639">
    <property type="entry name" value="OXIDOREDUCTASE, SHORT-CHAIN DEHYDROGENASE/REDUCTASE FAMILY (AFU_ORTHOLOGUE AFUA_5G02870)"/>
    <property type="match status" value="1"/>
</dbReference>
<dbReference type="CDD" id="cd05233">
    <property type="entry name" value="SDR_c"/>
    <property type="match status" value="1"/>
</dbReference>
<feature type="region of interest" description="Disordered" evidence="3">
    <location>
        <begin position="1"/>
        <end position="24"/>
    </location>
</feature>
<name>A0A7U9H8G7_STRLI</name>
<comment type="similarity">
    <text evidence="1">Belongs to the short-chain dehydrogenases/reductases (SDR) family.</text>
</comment>
<dbReference type="Gene3D" id="3.40.50.720">
    <property type="entry name" value="NAD(P)-binding Rossmann-like Domain"/>
    <property type="match status" value="1"/>
</dbReference>
<evidence type="ECO:0000256" key="3">
    <source>
        <dbReference type="SAM" id="MobiDB-lite"/>
    </source>
</evidence>
<feature type="region of interest" description="Disordered" evidence="3">
    <location>
        <begin position="36"/>
        <end position="83"/>
    </location>
</feature>
<dbReference type="Pfam" id="PF13561">
    <property type="entry name" value="adh_short_C2"/>
    <property type="match status" value="1"/>
</dbReference>
<dbReference type="PRINTS" id="PR00080">
    <property type="entry name" value="SDRFAMILY"/>
</dbReference>
<evidence type="ECO:0000313" key="5">
    <source>
        <dbReference type="Proteomes" id="UP000014062"/>
    </source>
</evidence>
<dbReference type="PRINTS" id="PR00081">
    <property type="entry name" value="GDHRDH"/>
</dbReference>
<dbReference type="PROSITE" id="PS00061">
    <property type="entry name" value="ADH_SHORT"/>
    <property type="match status" value="1"/>
</dbReference>